<dbReference type="InterPro" id="IPR001789">
    <property type="entry name" value="Sig_transdc_resp-reg_receiver"/>
</dbReference>
<dbReference type="InterPro" id="IPR011006">
    <property type="entry name" value="CheY-like_superfamily"/>
</dbReference>
<dbReference type="CDD" id="cd00156">
    <property type="entry name" value="REC"/>
    <property type="match status" value="1"/>
</dbReference>
<organism evidence="4 5">
    <name type="scientific">Candidatus Scalindua arabica</name>
    <dbReference type="NCBI Taxonomy" id="1127984"/>
    <lineage>
        <taxon>Bacteria</taxon>
        <taxon>Pseudomonadati</taxon>
        <taxon>Planctomycetota</taxon>
        <taxon>Candidatus Brocadiia</taxon>
        <taxon>Candidatus Brocadiales</taxon>
        <taxon>Candidatus Scalinduaceae</taxon>
        <taxon>Candidatus Scalindua</taxon>
    </lineage>
</organism>
<evidence type="ECO:0000313" key="5">
    <source>
        <dbReference type="Proteomes" id="UP000722750"/>
    </source>
</evidence>
<dbReference type="PANTHER" id="PTHR44591">
    <property type="entry name" value="STRESS RESPONSE REGULATOR PROTEIN 1"/>
    <property type="match status" value="1"/>
</dbReference>
<dbReference type="InterPro" id="IPR050595">
    <property type="entry name" value="Bact_response_regulator"/>
</dbReference>
<dbReference type="EMBL" id="JAANXD010000023">
    <property type="protein sequence ID" value="MBS1257387.1"/>
    <property type="molecule type" value="Genomic_DNA"/>
</dbReference>
<gene>
    <name evidence="4" type="ORF">MAG551_00429</name>
</gene>
<dbReference type="Pfam" id="PF00072">
    <property type="entry name" value="Response_reg"/>
    <property type="match status" value="1"/>
</dbReference>
<accession>A0A942A3X8</accession>
<dbReference type="AlphaFoldDB" id="A0A942A3X8"/>
<keyword evidence="1 2" id="KW-0597">Phosphoprotein</keyword>
<dbReference type="GO" id="GO:0000160">
    <property type="term" value="P:phosphorelay signal transduction system"/>
    <property type="evidence" value="ECO:0007669"/>
    <property type="project" value="InterPro"/>
</dbReference>
<evidence type="ECO:0000259" key="3">
    <source>
        <dbReference type="PROSITE" id="PS50110"/>
    </source>
</evidence>
<feature type="modified residue" description="4-aspartylphosphate" evidence="2">
    <location>
        <position position="55"/>
    </location>
</feature>
<dbReference type="PROSITE" id="PS50110">
    <property type="entry name" value="RESPONSE_REGULATORY"/>
    <property type="match status" value="1"/>
</dbReference>
<evidence type="ECO:0000256" key="2">
    <source>
        <dbReference type="PROSITE-ProRule" id="PRU00169"/>
    </source>
</evidence>
<proteinExistence type="predicted"/>
<name>A0A942A3X8_9BACT</name>
<evidence type="ECO:0000256" key="1">
    <source>
        <dbReference type="ARBA" id="ARBA00022553"/>
    </source>
</evidence>
<sequence>MDKLGKILIADDEETFRISTADLLRKDGYECDCASDAIEAVEKLRESSYDLLIADIHMPGNPELELVREIPTVAEGMPVLLVTGYPSANSAIESIKLNVTAYLVKPVEFSELQEQVDKAIEHYRTYRAVNDTRKRLREWCNDLDNIKKSISQKSENSTSIAINTFFELTLRNVVDSLMDLKHMTDELSMQSDEQYVCNLLDCPSLTTLKGGLSETVDVLKKTKNSFKSKDLGELRKKLETIIGEEGK</sequence>
<dbReference type="SUPFAM" id="SSF52172">
    <property type="entry name" value="CheY-like"/>
    <property type="match status" value="1"/>
</dbReference>
<dbReference type="SMART" id="SM00448">
    <property type="entry name" value="REC"/>
    <property type="match status" value="1"/>
</dbReference>
<reference evidence="4" key="1">
    <citation type="journal article" date="2021" name="ISME J.">
        <title>Fine-scale metabolic discontinuity in a stratified prokaryote microbiome of a Red Sea deep halocline.</title>
        <authorList>
            <person name="Michoud G."/>
            <person name="Ngugi D.K."/>
            <person name="Barozzi A."/>
            <person name="Merlino G."/>
            <person name="Calleja M.L."/>
            <person name="Delgado-Huertas A."/>
            <person name="Moran X.A.G."/>
            <person name="Daffonchio D."/>
        </authorList>
    </citation>
    <scope>NUCLEOTIDE SEQUENCE</scope>
    <source>
        <strain evidence="4">SuakinDeep_MAG55_1</strain>
    </source>
</reference>
<feature type="domain" description="Response regulatory" evidence="3">
    <location>
        <begin position="6"/>
        <end position="120"/>
    </location>
</feature>
<evidence type="ECO:0000313" key="4">
    <source>
        <dbReference type="EMBL" id="MBS1257387.1"/>
    </source>
</evidence>
<dbReference type="PANTHER" id="PTHR44591:SF3">
    <property type="entry name" value="RESPONSE REGULATORY DOMAIN-CONTAINING PROTEIN"/>
    <property type="match status" value="1"/>
</dbReference>
<comment type="caution">
    <text evidence="4">The sequence shown here is derived from an EMBL/GenBank/DDBJ whole genome shotgun (WGS) entry which is preliminary data.</text>
</comment>
<dbReference type="Gene3D" id="3.40.50.2300">
    <property type="match status" value="1"/>
</dbReference>
<dbReference type="Proteomes" id="UP000722750">
    <property type="component" value="Unassembled WGS sequence"/>
</dbReference>
<protein>
    <submittedName>
        <fullName evidence="4">Regulator of RpoS</fullName>
    </submittedName>
</protein>